<dbReference type="Proteomes" id="UP001432180">
    <property type="component" value="Chromosome"/>
</dbReference>
<organism evidence="2 3">
    <name type="scientific">Thiorhodovibrio winogradskyi</name>
    <dbReference type="NCBI Taxonomy" id="77007"/>
    <lineage>
        <taxon>Bacteria</taxon>
        <taxon>Pseudomonadati</taxon>
        <taxon>Pseudomonadota</taxon>
        <taxon>Gammaproteobacteria</taxon>
        <taxon>Chromatiales</taxon>
        <taxon>Chromatiaceae</taxon>
        <taxon>Thiorhodovibrio</taxon>
    </lineage>
</organism>
<feature type="transmembrane region" description="Helical" evidence="1">
    <location>
        <begin position="30"/>
        <end position="51"/>
    </location>
</feature>
<reference evidence="2 3" key="1">
    <citation type="journal article" date="2023" name="Microorganisms">
        <title>Thiorhodovibrio frisius and Trv. litoralis spp. nov., Two Novel Members from a Clade of Fastidious Purple Sulfur Bacteria That Exhibit Unique Red-Shifted Light-Harvesting Capabilities.</title>
        <authorList>
            <person name="Methner A."/>
            <person name="Kuzyk S.B."/>
            <person name="Petersen J."/>
            <person name="Bauer S."/>
            <person name="Brinkmann H."/>
            <person name="Sichau K."/>
            <person name="Wanner G."/>
            <person name="Wolf J."/>
            <person name="Neumann-Schaal M."/>
            <person name="Henke P."/>
            <person name="Tank M."/>
            <person name="Sproer C."/>
            <person name="Bunk B."/>
            <person name="Overmann J."/>
        </authorList>
    </citation>
    <scope>NUCLEOTIDE SEQUENCE [LARGE SCALE GENOMIC DNA]</scope>
    <source>
        <strain evidence="2 3">DSM 6702</strain>
    </source>
</reference>
<dbReference type="NCBIfam" id="NF045580">
    <property type="entry name" value="symport_access"/>
    <property type="match status" value="1"/>
</dbReference>
<keyword evidence="1" id="KW-1133">Transmembrane helix</keyword>
<evidence type="ECO:0000256" key="1">
    <source>
        <dbReference type="SAM" id="Phobius"/>
    </source>
</evidence>
<gene>
    <name evidence="2" type="ORF">Thiowin_03573</name>
</gene>
<evidence type="ECO:0000313" key="3">
    <source>
        <dbReference type="Proteomes" id="UP001432180"/>
    </source>
</evidence>
<keyword evidence="3" id="KW-1185">Reference proteome</keyword>
<keyword evidence="1" id="KW-0812">Transmembrane</keyword>
<dbReference type="EMBL" id="CP121472">
    <property type="protein sequence ID" value="WPL18500.1"/>
    <property type="molecule type" value="Genomic_DNA"/>
</dbReference>
<name>A0ABZ0SBU2_9GAMM</name>
<sequence>MFRECQQSQSLPRIRFLTEETTMLGIPDPWVIIAYLGCILMTIVSLIYGLARRNAAPDEVTPIDRDWAIEERKADHDL</sequence>
<dbReference type="InterPro" id="IPR054615">
    <property type="entry name" value="Symport_access"/>
</dbReference>
<protein>
    <recommendedName>
        <fullName evidence="4">Cbb3-type cytochrome c oxidase subunit 3</fullName>
    </recommendedName>
</protein>
<proteinExistence type="predicted"/>
<evidence type="ECO:0000313" key="2">
    <source>
        <dbReference type="EMBL" id="WPL18500.1"/>
    </source>
</evidence>
<evidence type="ECO:0008006" key="4">
    <source>
        <dbReference type="Google" id="ProtNLM"/>
    </source>
</evidence>
<accession>A0ABZ0SBU2</accession>
<keyword evidence="1" id="KW-0472">Membrane</keyword>